<dbReference type="Gene3D" id="3.50.50.60">
    <property type="entry name" value="FAD/NAD(P)-binding domain"/>
    <property type="match status" value="1"/>
</dbReference>
<feature type="domain" description="RsdA/BaiN/AoA(So)-like Rossmann fold-like" evidence="4">
    <location>
        <begin position="5"/>
        <end position="404"/>
    </location>
</feature>
<dbReference type="InterPro" id="IPR055178">
    <property type="entry name" value="RsdA/BaiN/AoA(So)-like_dom"/>
</dbReference>
<dbReference type="Pfam" id="PF03486">
    <property type="entry name" value="HI0933_like"/>
    <property type="match status" value="1"/>
</dbReference>
<evidence type="ECO:0000259" key="5">
    <source>
        <dbReference type="Pfam" id="PF22780"/>
    </source>
</evidence>
<protein>
    <submittedName>
        <fullName evidence="6">NAD(FAD)-utilizing dehydrogenase</fullName>
    </submittedName>
</protein>
<dbReference type="PATRIC" id="fig|1641389.3.peg.825"/>
<gene>
    <name evidence="6" type="ORF">XD93_0057</name>
</gene>
<dbReference type="PRINTS" id="PR00411">
    <property type="entry name" value="PNDRDTASEI"/>
</dbReference>
<dbReference type="SUPFAM" id="SSF51905">
    <property type="entry name" value="FAD/NAD(P)-binding domain"/>
    <property type="match status" value="1"/>
</dbReference>
<dbReference type="InterPro" id="IPR057661">
    <property type="entry name" value="RsdA/BaiN/AoA(So)_Rossmann"/>
</dbReference>
<dbReference type="PANTHER" id="PTHR42887:SF2">
    <property type="entry name" value="OS12G0638800 PROTEIN"/>
    <property type="match status" value="1"/>
</dbReference>
<evidence type="ECO:0000259" key="4">
    <source>
        <dbReference type="Pfam" id="PF03486"/>
    </source>
</evidence>
<dbReference type="InterPro" id="IPR023166">
    <property type="entry name" value="BaiN-like_dom_sf"/>
</dbReference>
<proteinExistence type="predicted"/>
<comment type="cofactor">
    <cofactor evidence="1">
        <name>FAD</name>
        <dbReference type="ChEBI" id="CHEBI:57692"/>
    </cofactor>
</comment>
<evidence type="ECO:0000256" key="1">
    <source>
        <dbReference type="ARBA" id="ARBA00001974"/>
    </source>
</evidence>
<keyword evidence="2" id="KW-0285">Flavoprotein</keyword>
<dbReference type="Pfam" id="PF22780">
    <property type="entry name" value="HI0933_like_1st"/>
    <property type="match status" value="1"/>
</dbReference>
<dbReference type="Gene3D" id="2.40.30.10">
    <property type="entry name" value="Translation factors"/>
    <property type="match status" value="1"/>
</dbReference>
<evidence type="ECO:0000313" key="7">
    <source>
        <dbReference type="Proteomes" id="UP000053904"/>
    </source>
</evidence>
<comment type="caution">
    <text evidence="6">The sequence shown here is derived from an EMBL/GenBank/DDBJ whole genome shotgun (WGS) entry which is preliminary data.</text>
</comment>
<keyword evidence="3" id="KW-0274">FAD</keyword>
<evidence type="ECO:0000256" key="2">
    <source>
        <dbReference type="ARBA" id="ARBA00022630"/>
    </source>
</evidence>
<feature type="domain" description="RsdA/BaiN/AoA(So)-like insert" evidence="5">
    <location>
        <begin position="191"/>
        <end position="352"/>
    </location>
</feature>
<dbReference type="PANTHER" id="PTHR42887">
    <property type="entry name" value="OS12G0638800 PROTEIN"/>
    <property type="match status" value="1"/>
</dbReference>
<evidence type="ECO:0000313" key="6">
    <source>
        <dbReference type="EMBL" id="KUK77829.1"/>
    </source>
</evidence>
<organism evidence="6 7">
    <name type="scientific">candidate division WS6 bacterium 34_10</name>
    <dbReference type="NCBI Taxonomy" id="1641389"/>
    <lineage>
        <taxon>Bacteria</taxon>
        <taxon>Candidatus Dojkabacteria</taxon>
    </lineage>
</organism>
<sequence length="408" mass="45559">MKKYDLIIVGGGASGLMAGVLAKDKGLNFLIIEKNERVGMKLGITGKGRCNLSNYITDLDTLVSKYTHNGKFLYHAFSEFNPVDTKKFFEERMNIPLKIERGDRVFPKSDRSLDVVNTFYNELEENILLNTEVKGIEEKDGRITKVITDNEECIADNYILATGGKTYPLTGSTGDGYSFAKSLGHTINYTYPVLVGFKCKEDFVEELAGLTLKHVNISVLKDGEVYKEEFGNAMFTHGGISGPTILNLSQYTYDMYEDGFEISIDLKPRVEFNELDARVNKLLRENGTTSLKNILKELLPSSLIPVFIKIINLDPYITGAEINKDQRSVLVSTLKDLRLHVIDSEGYQRAVVNTGGIDIKEVNPMTMRSKIIENLYFTGDILDLFGPTGGYNLQIAWSTAFVAVNSLT</sequence>
<dbReference type="InterPro" id="IPR036188">
    <property type="entry name" value="FAD/NAD-bd_sf"/>
</dbReference>
<dbReference type="Gene3D" id="1.10.8.260">
    <property type="entry name" value="HI0933 insert domain-like"/>
    <property type="match status" value="1"/>
</dbReference>
<accession>A0A117M0M1</accession>
<dbReference type="Proteomes" id="UP000053904">
    <property type="component" value="Unassembled WGS sequence"/>
</dbReference>
<dbReference type="NCBIfam" id="TIGR00275">
    <property type="entry name" value="aminoacetone oxidase family FAD-binding enzyme"/>
    <property type="match status" value="1"/>
</dbReference>
<dbReference type="SUPFAM" id="SSF160996">
    <property type="entry name" value="HI0933 insert domain-like"/>
    <property type="match status" value="1"/>
</dbReference>
<name>A0A117M0M1_9BACT</name>
<dbReference type="AlphaFoldDB" id="A0A117M0M1"/>
<reference evidence="7" key="1">
    <citation type="journal article" date="2015" name="MBio">
        <title>Genome-Resolved Metagenomic Analysis Reveals Roles for Candidate Phyla and Other Microbial Community Members in Biogeochemical Transformations in Oil Reservoirs.</title>
        <authorList>
            <person name="Hu P."/>
            <person name="Tom L."/>
            <person name="Singh A."/>
            <person name="Thomas B.C."/>
            <person name="Baker B.J."/>
            <person name="Piceno Y.M."/>
            <person name="Andersen G.L."/>
            <person name="Banfield J.F."/>
        </authorList>
    </citation>
    <scope>NUCLEOTIDE SEQUENCE [LARGE SCALE GENOMIC DNA]</scope>
</reference>
<dbReference type="InterPro" id="IPR004792">
    <property type="entry name" value="BaiN-like"/>
</dbReference>
<evidence type="ECO:0000256" key="3">
    <source>
        <dbReference type="ARBA" id="ARBA00022827"/>
    </source>
</evidence>
<dbReference type="EMBL" id="LGGO01000003">
    <property type="protein sequence ID" value="KUK77829.1"/>
    <property type="molecule type" value="Genomic_DNA"/>
</dbReference>